<dbReference type="GO" id="GO:0042438">
    <property type="term" value="P:melanin biosynthetic process"/>
    <property type="evidence" value="ECO:0007669"/>
    <property type="project" value="UniProtKB-KW"/>
</dbReference>
<reference evidence="14" key="2">
    <citation type="submission" date="2023-06" db="EMBL/GenBank/DDBJ databases">
        <authorList>
            <consortium name="Lawrence Berkeley National Laboratory"/>
            <person name="Haridas S."/>
            <person name="Hensen N."/>
            <person name="Bonometti L."/>
            <person name="Westerberg I."/>
            <person name="Brannstrom I.O."/>
            <person name="Guillou S."/>
            <person name="Cros-Aarteil S."/>
            <person name="Calhoun S."/>
            <person name="Kuo A."/>
            <person name="Mondo S."/>
            <person name="Pangilinan J."/>
            <person name="Riley R."/>
            <person name="LaButti K."/>
            <person name="Andreopoulos B."/>
            <person name="Lipzen A."/>
            <person name="Chen C."/>
            <person name="Yanf M."/>
            <person name="Daum C."/>
            <person name="Ng V."/>
            <person name="Clum A."/>
            <person name="Steindorff A."/>
            <person name="Ohm R."/>
            <person name="Martin F."/>
            <person name="Silar P."/>
            <person name="Natvig D."/>
            <person name="Lalanne C."/>
            <person name="Gautier V."/>
            <person name="Ament-velasquez S.L."/>
            <person name="Kruys A."/>
            <person name="Hutchinson M.I."/>
            <person name="Powell A.J."/>
            <person name="Barry K."/>
            <person name="Miller A.N."/>
            <person name="Grigoriev I.V."/>
            <person name="Debuchy R."/>
            <person name="Gladieux P."/>
            <person name="Thoren M.H."/>
            <person name="Johannesson H."/>
        </authorList>
    </citation>
    <scope>NUCLEOTIDE SEQUENCE</scope>
    <source>
        <strain evidence="14">CBS 232.78</strain>
    </source>
</reference>
<dbReference type="PRINTS" id="PR00092">
    <property type="entry name" value="TYROSINASE"/>
</dbReference>
<evidence type="ECO:0000313" key="15">
    <source>
        <dbReference type="Proteomes" id="UP001285441"/>
    </source>
</evidence>
<keyword evidence="8" id="KW-0470">Melanin biosynthesis</keyword>
<evidence type="ECO:0000256" key="8">
    <source>
        <dbReference type="ARBA" id="ARBA00023101"/>
    </source>
</evidence>
<evidence type="ECO:0000256" key="5">
    <source>
        <dbReference type="ARBA" id="ARBA00023002"/>
    </source>
</evidence>
<evidence type="ECO:0000259" key="12">
    <source>
        <dbReference type="Pfam" id="PF00264"/>
    </source>
</evidence>
<reference evidence="14" key="1">
    <citation type="journal article" date="2023" name="Mol. Phylogenet. Evol.">
        <title>Genome-scale phylogeny and comparative genomics of the fungal order Sordariales.</title>
        <authorList>
            <person name="Hensen N."/>
            <person name="Bonometti L."/>
            <person name="Westerberg I."/>
            <person name="Brannstrom I.O."/>
            <person name="Guillou S."/>
            <person name="Cros-Aarteil S."/>
            <person name="Calhoun S."/>
            <person name="Haridas S."/>
            <person name="Kuo A."/>
            <person name="Mondo S."/>
            <person name="Pangilinan J."/>
            <person name="Riley R."/>
            <person name="LaButti K."/>
            <person name="Andreopoulos B."/>
            <person name="Lipzen A."/>
            <person name="Chen C."/>
            <person name="Yan M."/>
            <person name="Daum C."/>
            <person name="Ng V."/>
            <person name="Clum A."/>
            <person name="Steindorff A."/>
            <person name="Ohm R.A."/>
            <person name="Martin F."/>
            <person name="Silar P."/>
            <person name="Natvig D.O."/>
            <person name="Lalanne C."/>
            <person name="Gautier V."/>
            <person name="Ament-Velasquez S.L."/>
            <person name="Kruys A."/>
            <person name="Hutchinson M.I."/>
            <person name="Powell A.J."/>
            <person name="Barry K."/>
            <person name="Miller A.N."/>
            <person name="Grigoriev I.V."/>
            <person name="Debuchy R."/>
            <person name="Gladieux P."/>
            <person name="Hiltunen Thoren M."/>
            <person name="Johannesson H."/>
        </authorList>
    </citation>
    <scope>NUCLEOTIDE SEQUENCE</scope>
    <source>
        <strain evidence="14">CBS 232.78</strain>
    </source>
</reference>
<keyword evidence="7" id="KW-0503">Monooxygenase</keyword>
<keyword evidence="15" id="KW-1185">Reference proteome</keyword>
<dbReference type="Gene3D" id="2.60.310.20">
    <property type="match status" value="1"/>
</dbReference>
<dbReference type="Pfam" id="PF00264">
    <property type="entry name" value="Tyrosinase"/>
    <property type="match status" value="1"/>
</dbReference>
<dbReference type="GO" id="GO:0046872">
    <property type="term" value="F:metal ion binding"/>
    <property type="evidence" value="ECO:0007669"/>
    <property type="project" value="UniProtKB-KW"/>
</dbReference>
<comment type="catalytic activity">
    <reaction evidence="10">
        <text>L-tyrosine + O2 = L-dopaquinone + H2O</text>
        <dbReference type="Rhea" id="RHEA:18117"/>
        <dbReference type="ChEBI" id="CHEBI:15377"/>
        <dbReference type="ChEBI" id="CHEBI:15379"/>
        <dbReference type="ChEBI" id="CHEBI:57924"/>
        <dbReference type="ChEBI" id="CHEBI:58315"/>
        <dbReference type="EC" id="1.14.18.1"/>
    </reaction>
</comment>
<dbReference type="EC" id="1.14.18.1" evidence="3"/>
<dbReference type="InterPro" id="IPR002227">
    <property type="entry name" value="Tyrosinase_Cu-bd"/>
</dbReference>
<dbReference type="InterPro" id="IPR041640">
    <property type="entry name" value="Tyrosinase_C"/>
</dbReference>
<keyword evidence="4" id="KW-0479">Metal-binding</keyword>
<comment type="similarity">
    <text evidence="2">Belongs to the tyrosinase family.</text>
</comment>
<dbReference type="InterPro" id="IPR050316">
    <property type="entry name" value="Tyrosinase/Hemocyanin"/>
</dbReference>
<accession>A0AAE0U1Q5</accession>
<feature type="domain" description="Tyrosinase C-terminal" evidence="13">
    <location>
        <begin position="533"/>
        <end position="675"/>
    </location>
</feature>
<evidence type="ECO:0000256" key="2">
    <source>
        <dbReference type="ARBA" id="ARBA00009928"/>
    </source>
</evidence>
<feature type="domain" description="Tyrosinase copper-binding" evidence="12">
    <location>
        <begin position="79"/>
        <end position="399"/>
    </location>
</feature>
<dbReference type="Gene3D" id="1.10.1280.10">
    <property type="entry name" value="Di-copper center containing domain from catechol oxidase"/>
    <property type="match status" value="1"/>
</dbReference>
<dbReference type="AlphaFoldDB" id="A0AAE0U1Q5"/>
<gene>
    <name evidence="14" type="ORF">B0H63DRAFT_448202</name>
</gene>
<keyword evidence="6" id="KW-0186">Copper</keyword>
<protein>
    <recommendedName>
        <fullName evidence="3">tyrosinase</fullName>
        <ecNumber evidence="3">1.14.18.1</ecNumber>
    </recommendedName>
</protein>
<dbReference type="PANTHER" id="PTHR11474">
    <property type="entry name" value="TYROSINASE FAMILY MEMBER"/>
    <property type="match status" value="1"/>
</dbReference>
<evidence type="ECO:0000256" key="11">
    <source>
        <dbReference type="SAM" id="MobiDB-lite"/>
    </source>
</evidence>
<dbReference type="InterPro" id="IPR008922">
    <property type="entry name" value="Di-copper_centre_dom_sf"/>
</dbReference>
<evidence type="ECO:0000256" key="3">
    <source>
        <dbReference type="ARBA" id="ARBA00011906"/>
    </source>
</evidence>
<dbReference type="GO" id="GO:0004503">
    <property type="term" value="F:tyrosinase activity"/>
    <property type="evidence" value="ECO:0007669"/>
    <property type="project" value="UniProtKB-EC"/>
</dbReference>
<dbReference type="SUPFAM" id="SSF48056">
    <property type="entry name" value="Di-copper centre-containing domain"/>
    <property type="match status" value="1"/>
</dbReference>
<evidence type="ECO:0000259" key="13">
    <source>
        <dbReference type="Pfam" id="PF18132"/>
    </source>
</evidence>
<evidence type="ECO:0000256" key="1">
    <source>
        <dbReference type="ARBA" id="ARBA00001973"/>
    </source>
</evidence>
<keyword evidence="5" id="KW-0560">Oxidoreductase</keyword>
<comment type="cofactor">
    <cofactor evidence="1">
        <name>Cu(2+)</name>
        <dbReference type="ChEBI" id="CHEBI:29036"/>
    </cofactor>
</comment>
<evidence type="ECO:0000256" key="7">
    <source>
        <dbReference type="ARBA" id="ARBA00023033"/>
    </source>
</evidence>
<feature type="region of interest" description="Disordered" evidence="11">
    <location>
        <begin position="703"/>
        <end position="724"/>
    </location>
</feature>
<comment type="catalytic activity">
    <reaction evidence="9">
        <text>2 L-dopa + O2 = 2 L-dopaquinone + 2 H2O</text>
        <dbReference type="Rhea" id="RHEA:34287"/>
        <dbReference type="ChEBI" id="CHEBI:15377"/>
        <dbReference type="ChEBI" id="CHEBI:15379"/>
        <dbReference type="ChEBI" id="CHEBI:57504"/>
        <dbReference type="ChEBI" id="CHEBI:57924"/>
        <dbReference type="EC" id="1.14.18.1"/>
    </reaction>
</comment>
<evidence type="ECO:0000256" key="4">
    <source>
        <dbReference type="ARBA" id="ARBA00022723"/>
    </source>
</evidence>
<proteinExistence type="inferred from homology"/>
<evidence type="ECO:0000256" key="10">
    <source>
        <dbReference type="ARBA" id="ARBA00048881"/>
    </source>
</evidence>
<evidence type="ECO:0000256" key="6">
    <source>
        <dbReference type="ARBA" id="ARBA00023008"/>
    </source>
</evidence>
<evidence type="ECO:0000313" key="14">
    <source>
        <dbReference type="EMBL" id="KAK3387354.1"/>
    </source>
</evidence>
<dbReference type="PANTHER" id="PTHR11474:SF76">
    <property type="entry name" value="SHKT DOMAIN-CONTAINING PROTEIN"/>
    <property type="match status" value="1"/>
</dbReference>
<sequence>MAPPSSLNPAAPFYGITGIQTGLDANAKEDALRKVPARMELDDWFLSKNVVHQNQRSLFFPAFLKFCEEDPNGKAGKFSFFQIAGIHGQPIIPWDEPANASEVQAREAGQRSRGSYCHHGETTFATWHRPYMLLLEQVIYEYMKDYARTFSGKDRDDMLYAADQWRLPYWDWAAKKPTDWNDRSKKWDYNLPVAFLEKHKEVDVKQPAGPGKVRNALYGFKMPGSLTMGDAKLEPQLKIQNGLTLLRNKTRITIPYSKAQGTSRYPPGQGVTKEWLSGIQNNEALISTLRDEKAYPKGTDDATGGVVNESLRDAYARLFSIKRFEDFASTQPSQELSVADAVYQNVENLHNDMHVWCGGNVAAPDSNLEAQAGHMSNPSVAAFDPLFCNIDRTIAIWQEISQMDGIPDRDRWFDKTRNKYSEKAVNADLRPFHKADGTYWTSNDARYITRLGYTYPILDKQPFIVNGVYQRDRHIGAINRELNDKYNTARKAAAKAALTADPGQPGRPGLMKLSALMAMAPNPEAALDRTVNDYAVNVVYEKMGFGGQPFTVNIFLGKVPTAIPFAFHDEEGSLVGQVYNFTSPDEGEVRCENCAGQAMQETLATGRVVLTNSLITRWKGALTHTPNPNVTGPTVLASMEPTDVVPFLAANLHWRITAASGLVDFAAVLSCKVAVVVGKAEHFADDTKLSQYHGYRPAYEITAGKPGGVGPEDNLYPEGSEWRP</sequence>
<name>A0AAE0U1Q5_9PEZI</name>
<dbReference type="EMBL" id="JAULSW010000003">
    <property type="protein sequence ID" value="KAK3387354.1"/>
    <property type="molecule type" value="Genomic_DNA"/>
</dbReference>
<evidence type="ECO:0000256" key="9">
    <source>
        <dbReference type="ARBA" id="ARBA00048233"/>
    </source>
</evidence>
<dbReference type="Proteomes" id="UP001285441">
    <property type="component" value="Unassembled WGS sequence"/>
</dbReference>
<dbReference type="Pfam" id="PF18132">
    <property type="entry name" value="Tyrosinase_C"/>
    <property type="match status" value="1"/>
</dbReference>
<comment type="caution">
    <text evidence="14">The sequence shown here is derived from an EMBL/GenBank/DDBJ whole genome shotgun (WGS) entry which is preliminary data.</text>
</comment>
<organism evidence="14 15">
    <name type="scientific">Podospora didyma</name>
    <dbReference type="NCBI Taxonomy" id="330526"/>
    <lineage>
        <taxon>Eukaryota</taxon>
        <taxon>Fungi</taxon>
        <taxon>Dikarya</taxon>
        <taxon>Ascomycota</taxon>
        <taxon>Pezizomycotina</taxon>
        <taxon>Sordariomycetes</taxon>
        <taxon>Sordariomycetidae</taxon>
        <taxon>Sordariales</taxon>
        <taxon>Podosporaceae</taxon>
        <taxon>Podospora</taxon>
    </lineage>
</organism>